<accession>A0A2R9SZ47</accession>
<dbReference type="Proteomes" id="UP000003094">
    <property type="component" value="Unassembled WGS sequence"/>
</dbReference>
<sequence>MATRVSYPVEVKEKAIEMRLDGIPVKEIMEQLNSLVVTDAQITLLRSLFSVI</sequence>
<protein>
    <submittedName>
        <fullName evidence="1">Transposase</fullName>
    </submittedName>
</protein>
<proteinExistence type="predicted"/>
<gene>
    <name evidence="1" type="ORF">PVOR_07420</name>
</gene>
<reference evidence="1 2" key="1">
    <citation type="journal article" date="2010" name="BMC Genomics">
        <title>Genome sequence of the pattern forming Paenibacillus vortex bacterium reveals potential for thriving in complex environments.</title>
        <authorList>
            <person name="Sirota-Madi A."/>
            <person name="Olender T."/>
            <person name="Helman Y."/>
            <person name="Ingham C."/>
            <person name="Brainis I."/>
            <person name="Roth D."/>
            <person name="Hagi E."/>
            <person name="Brodsky L."/>
            <person name="Leshkowitz D."/>
            <person name="Galatenko V."/>
            <person name="Nikolaev V."/>
            <person name="Mugasimangalam R.C."/>
            <person name="Bransburg-Zabary S."/>
            <person name="Gutnick D.L."/>
            <person name="Lancet D."/>
            <person name="Ben-Jacob E."/>
        </authorList>
    </citation>
    <scope>NUCLEOTIDE SEQUENCE [LARGE SCALE GENOMIC DNA]</scope>
    <source>
        <strain evidence="1 2">V453</strain>
    </source>
</reference>
<keyword evidence="2" id="KW-1185">Reference proteome</keyword>
<evidence type="ECO:0000313" key="1">
    <source>
        <dbReference type="EMBL" id="EFU42665.1"/>
    </source>
</evidence>
<dbReference type="AlphaFoldDB" id="A0A2R9SZ47"/>
<comment type="caution">
    <text evidence="1">The sequence shown here is derived from an EMBL/GenBank/DDBJ whole genome shotgun (WGS) entry which is preliminary data.</text>
</comment>
<name>A0A2R9SZ47_9BACL</name>
<dbReference type="EMBL" id="ADHJ01000013">
    <property type="protein sequence ID" value="EFU42665.1"/>
    <property type="molecule type" value="Genomic_DNA"/>
</dbReference>
<organism evidence="1 2">
    <name type="scientific">Paenibacillus vortex V453</name>
    <dbReference type="NCBI Taxonomy" id="715225"/>
    <lineage>
        <taxon>Bacteria</taxon>
        <taxon>Bacillati</taxon>
        <taxon>Bacillota</taxon>
        <taxon>Bacilli</taxon>
        <taxon>Bacillales</taxon>
        <taxon>Paenibacillaceae</taxon>
        <taxon>Paenibacillus</taxon>
    </lineage>
</organism>
<dbReference type="KEGG" id="pvo:PVOR_07420"/>
<evidence type="ECO:0000313" key="2">
    <source>
        <dbReference type="Proteomes" id="UP000003094"/>
    </source>
</evidence>